<evidence type="ECO:0000313" key="2">
    <source>
        <dbReference type="Proteomes" id="UP000001075"/>
    </source>
</evidence>
<dbReference type="Proteomes" id="UP000001075">
    <property type="component" value="Unassembled WGS sequence"/>
</dbReference>
<dbReference type="InParanoid" id="G3IBW9"/>
<dbReference type="AlphaFoldDB" id="G3IBW9"/>
<gene>
    <name evidence="1" type="ORF">I79_021152</name>
</gene>
<evidence type="ECO:0000313" key="1">
    <source>
        <dbReference type="EMBL" id="EGW06003.1"/>
    </source>
</evidence>
<accession>G3IBW9</accession>
<reference evidence="2" key="1">
    <citation type="journal article" date="2011" name="Nat. Biotechnol.">
        <title>The genomic sequence of the Chinese hamster ovary (CHO)-K1 cell line.</title>
        <authorList>
            <person name="Xu X."/>
            <person name="Nagarajan H."/>
            <person name="Lewis N.E."/>
            <person name="Pan S."/>
            <person name="Cai Z."/>
            <person name="Liu X."/>
            <person name="Chen W."/>
            <person name="Xie M."/>
            <person name="Wang W."/>
            <person name="Hammond S."/>
            <person name="Andersen M.R."/>
            <person name="Neff N."/>
            <person name="Passarelli B."/>
            <person name="Koh W."/>
            <person name="Fan H.C."/>
            <person name="Wang J."/>
            <person name="Gui Y."/>
            <person name="Lee K.H."/>
            <person name="Betenbaugh M.J."/>
            <person name="Quake S.R."/>
            <person name="Famili I."/>
            <person name="Palsson B.O."/>
            <person name="Wang J."/>
        </authorList>
    </citation>
    <scope>NUCLEOTIDE SEQUENCE [LARGE SCALE GENOMIC DNA]</scope>
    <source>
        <strain evidence="2">CHO K1 cell line</strain>
    </source>
</reference>
<name>G3IBW9_CRIGR</name>
<proteinExistence type="predicted"/>
<protein>
    <submittedName>
        <fullName evidence="1">Uncharacterized protein</fullName>
    </submittedName>
</protein>
<organism evidence="1 2">
    <name type="scientific">Cricetulus griseus</name>
    <name type="common">Chinese hamster</name>
    <name type="synonym">Cricetulus barabensis griseus</name>
    <dbReference type="NCBI Taxonomy" id="10029"/>
    <lineage>
        <taxon>Eukaryota</taxon>
        <taxon>Metazoa</taxon>
        <taxon>Chordata</taxon>
        <taxon>Craniata</taxon>
        <taxon>Vertebrata</taxon>
        <taxon>Euteleostomi</taxon>
        <taxon>Mammalia</taxon>
        <taxon>Eutheria</taxon>
        <taxon>Euarchontoglires</taxon>
        <taxon>Glires</taxon>
        <taxon>Rodentia</taxon>
        <taxon>Myomorpha</taxon>
        <taxon>Muroidea</taxon>
        <taxon>Cricetidae</taxon>
        <taxon>Cricetinae</taxon>
        <taxon>Cricetulus</taxon>
    </lineage>
</organism>
<sequence length="62" mass="7209">MQLLGCPDLKKKQSSRASVYVLDTLIFFKEVFFVKRNTHICRSTQTPCLTGLNFREITNEKN</sequence>
<dbReference type="EMBL" id="JH001860">
    <property type="protein sequence ID" value="EGW06003.1"/>
    <property type="molecule type" value="Genomic_DNA"/>
</dbReference>